<dbReference type="Proteomes" id="UP000886998">
    <property type="component" value="Unassembled WGS sequence"/>
</dbReference>
<feature type="compositionally biased region" description="Polar residues" evidence="1">
    <location>
        <begin position="66"/>
        <end position="75"/>
    </location>
</feature>
<reference evidence="2" key="1">
    <citation type="submission" date="2020-08" db="EMBL/GenBank/DDBJ databases">
        <title>Multicomponent nature underlies the extraordinary mechanical properties of spider dragline silk.</title>
        <authorList>
            <person name="Kono N."/>
            <person name="Nakamura H."/>
            <person name="Mori M."/>
            <person name="Yoshida Y."/>
            <person name="Ohtoshi R."/>
            <person name="Malay A.D."/>
            <person name="Moran D.A.P."/>
            <person name="Tomita M."/>
            <person name="Numata K."/>
            <person name="Arakawa K."/>
        </authorList>
    </citation>
    <scope>NUCLEOTIDE SEQUENCE</scope>
</reference>
<keyword evidence="3" id="KW-1185">Reference proteome</keyword>
<organism evidence="2 3">
    <name type="scientific">Trichonephila inaurata madagascariensis</name>
    <dbReference type="NCBI Taxonomy" id="2747483"/>
    <lineage>
        <taxon>Eukaryota</taxon>
        <taxon>Metazoa</taxon>
        <taxon>Ecdysozoa</taxon>
        <taxon>Arthropoda</taxon>
        <taxon>Chelicerata</taxon>
        <taxon>Arachnida</taxon>
        <taxon>Araneae</taxon>
        <taxon>Araneomorphae</taxon>
        <taxon>Entelegynae</taxon>
        <taxon>Araneoidea</taxon>
        <taxon>Nephilidae</taxon>
        <taxon>Trichonephila</taxon>
        <taxon>Trichonephila inaurata</taxon>
    </lineage>
</organism>
<feature type="region of interest" description="Disordered" evidence="1">
    <location>
        <begin position="1"/>
        <end position="44"/>
    </location>
</feature>
<feature type="region of interest" description="Disordered" evidence="1">
    <location>
        <begin position="56"/>
        <end position="79"/>
    </location>
</feature>
<protein>
    <submittedName>
        <fullName evidence="2">Uncharacterized protein</fullName>
    </submittedName>
</protein>
<dbReference type="AlphaFoldDB" id="A0A8X6WXV2"/>
<comment type="caution">
    <text evidence="2">The sequence shown here is derived from an EMBL/GenBank/DDBJ whole genome shotgun (WGS) entry which is preliminary data.</text>
</comment>
<evidence type="ECO:0000256" key="1">
    <source>
        <dbReference type="SAM" id="MobiDB-lite"/>
    </source>
</evidence>
<evidence type="ECO:0000313" key="2">
    <source>
        <dbReference type="EMBL" id="GFY42141.1"/>
    </source>
</evidence>
<proteinExistence type="predicted"/>
<name>A0A8X6WXV2_9ARAC</name>
<sequence>MKKELSASVHKIPEITNDGSSSDNELNKDQQMNKLSETLSRSLRIEPPSLEQSMLHCSSAAKGSVNEPSTSTQKGSRSEWLLPIQTEQHNESLYPIENEQVFEPVFPSQQKSLQKWKPGRQPPLLTGTEMQVFRGQNSPCGTRSYIASFSDCDDIEYELENIYNDYEFSFQERRRRCQTRYNRVRIPFVSEHRVGWRKRIQHFICDIVRRMRYFIHHRST</sequence>
<feature type="compositionally biased region" description="Polar residues" evidence="1">
    <location>
        <begin position="17"/>
        <end position="41"/>
    </location>
</feature>
<gene>
    <name evidence="2" type="ORF">TNIN_261911</name>
</gene>
<dbReference type="EMBL" id="BMAV01002906">
    <property type="protein sequence ID" value="GFY42141.1"/>
    <property type="molecule type" value="Genomic_DNA"/>
</dbReference>
<evidence type="ECO:0000313" key="3">
    <source>
        <dbReference type="Proteomes" id="UP000886998"/>
    </source>
</evidence>
<accession>A0A8X6WXV2</accession>